<reference evidence="7" key="2">
    <citation type="submission" date="2023-06" db="EMBL/GenBank/DDBJ databases">
        <authorList>
            <consortium name="Lawrence Berkeley National Laboratory"/>
            <person name="Haridas S."/>
            <person name="Hensen N."/>
            <person name="Bonometti L."/>
            <person name="Westerberg I."/>
            <person name="Brannstrom I.O."/>
            <person name="Guillou S."/>
            <person name="Cros-Aarteil S."/>
            <person name="Calhoun S."/>
            <person name="Kuo A."/>
            <person name="Mondo S."/>
            <person name="Pangilinan J."/>
            <person name="Riley R."/>
            <person name="Labutti K."/>
            <person name="Andreopoulos B."/>
            <person name="Lipzen A."/>
            <person name="Chen C."/>
            <person name="Yanf M."/>
            <person name="Daum C."/>
            <person name="Ng V."/>
            <person name="Clum A."/>
            <person name="Steindorff A."/>
            <person name="Ohm R."/>
            <person name="Martin F."/>
            <person name="Silar P."/>
            <person name="Natvig D."/>
            <person name="Lalanne C."/>
            <person name="Gautier V."/>
            <person name="Ament-Velasquez S.L."/>
            <person name="Kruys A."/>
            <person name="Hutchinson M.I."/>
            <person name="Powell A.J."/>
            <person name="Barry K."/>
            <person name="Miller A.N."/>
            <person name="Grigoriev I.V."/>
            <person name="Debuchy R."/>
            <person name="Gladieux P."/>
            <person name="Thoren M.H."/>
            <person name="Johannesson H."/>
        </authorList>
    </citation>
    <scope>NUCLEOTIDE SEQUENCE</scope>
    <source>
        <strain evidence="7">SMH4131-1</strain>
    </source>
</reference>
<dbReference type="InterPro" id="IPR007219">
    <property type="entry name" value="XnlR_reg_dom"/>
</dbReference>
<dbReference type="PROSITE" id="PS50048">
    <property type="entry name" value="ZN2_CY6_FUNGAL_2"/>
    <property type="match status" value="1"/>
</dbReference>
<dbReference type="PANTHER" id="PTHR47338:SF10">
    <property type="entry name" value="TRANSCRIPTION FACTOR DOMAIN-CONTAINING PROTEIN-RELATED"/>
    <property type="match status" value="1"/>
</dbReference>
<dbReference type="SUPFAM" id="SSF57701">
    <property type="entry name" value="Zn2/Cys6 DNA-binding domain"/>
    <property type="match status" value="1"/>
</dbReference>
<dbReference type="InterPro" id="IPR001138">
    <property type="entry name" value="Zn2Cys6_DnaBD"/>
</dbReference>
<dbReference type="Pfam" id="PF00172">
    <property type="entry name" value="Zn_clus"/>
    <property type="match status" value="1"/>
</dbReference>
<dbReference type="InterPro" id="IPR036864">
    <property type="entry name" value="Zn2-C6_fun-type_DNA-bd_sf"/>
</dbReference>
<dbReference type="GO" id="GO:0000981">
    <property type="term" value="F:DNA-binding transcription factor activity, RNA polymerase II-specific"/>
    <property type="evidence" value="ECO:0007669"/>
    <property type="project" value="InterPro"/>
</dbReference>
<sequence length="633" mass="69811">MNSNFPMSTNANPGTLRNKVVCAACRARKKKCDGEQPSCSSCRKRNEQCSYFPPTAGSMPLFGWDQSFPTNPFFLPLLDGAGDGAITSLPGYDGFLPDYVPNPAPQIVLGDSWMTPLPATPRASAPLSSGHEVQALQAPTTYPFFDQGPDVATLEMSTSTKTNTESANLFPAHHHIVQLVDLFFDRYHDYLPLLHRQTFTQAVSTEGLITTSPLLLYSIMAITAQTHPDPAIRSQRNKWFEKAKVLYAATGHAPKQPLETLQAAACILLHALIVSEYSTAWLVLGMAWRQAVAMGFHRIDAASPLNLTDPPPSATDWRELEQRRRIVWVLFMLDRSMCFPIGLTHAIDARKLRIHLPLSDDVFQNVDQPPPPAEPIRHPPTVSTLLGHFESHPTIDVPRTHYLLLAYLLLGAIVEHMYSPEYDLHDAAHESERAALEHDLAQTRLVLPRSATDLSAASYATFKHVVWLNIVMNLNTVLLFHRPSLPNAGSDNSWQLCVAAARNVARVIREASRVSTELLINPHVAAPIFTCGRILVVEYLIPSGAPHAGPGLNGVKTSDPELRADLEVMLLIFDRLGEAFEGVGRKFRLGLLYHLRQELSCVQAIKDGGSRELLTTCGKWPAIPSGDARGIPD</sequence>
<protein>
    <submittedName>
        <fullName evidence="7">Fungal-specific transcription factor domain-containing protein</fullName>
    </submittedName>
</protein>
<reference evidence="7" key="1">
    <citation type="journal article" date="2023" name="Mol. Phylogenet. Evol.">
        <title>Genome-scale phylogeny and comparative genomics of the fungal order Sordariales.</title>
        <authorList>
            <person name="Hensen N."/>
            <person name="Bonometti L."/>
            <person name="Westerberg I."/>
            <person name="Brannstrom I.O."/>
            <person name="Guillou S."/>
            <person name="Cros-Aarteil S."/>
            <person name="Calhoun S."/>
            <person name="Haridas S."/>
            <person name="Kuo A."/>
            <person name="Mondo S."/>
            <person name="Pangilinan J."/>
            <person name="Riley R."/>
            <person name="LaButti K."/>
            <person name="Andreopoulos B."/>
            <person name="Lipzen A."/>
            <person name="Chen C."/>
            <person name="Yan M."/>
            <person name="Daum C."/>
            <person name="Ng V."/>
            <person name="Clum A."/>
            <person name="Steindorff A."/>
            <person name="Ohm R.A."/>
            <person name="Martin F."/>
            <person name="Silar P."/>
            <person name="Natvig D.O."/>
            <person name="Lalanne C."/>
            <person name="Gautier V."/>
            <person name="Ament-Velasquez S.L."/>
            <person name="Kruys A."/>
            <person name="Hutchinson M.I."/>
            <person name="Powell A.J."/>
            <person name="Barry K."/>
            <person name="Miller A.N."/>
            <person name="Grigoriev I.V."/>
            <person name="Debuchy R."/>
            <person name="Gladieux P."/>
            <person name="Hiltunen Thoren M."/>
            <person name="Johannesson H."/>
        </authorList>
    </citation>
    <scope>NUCLEOTIDE SEQUENCE</scope>
    <source>
        <strain evidence="7">SMH4131-1</strain>
    </source>
</reference>
<dbReference type="GO" id="GO:0003677">
    <property type="term" value="F:DNA binding"/>
    <property type="evidence" value="ECO:0007669"/>
    <property type="project" value="InterPro"/>
</dbReference>
<dbReference type="GO" id="GO:0006351">
    <property type="term" value="P:DNA-templated transcription"/>
    <property type="evidence" value="ECO:0007669"/>
    <property type="project" value="InterPro"/>
</dbReference>
<dbReference type="CDD" id="cd12148">
    <property type="entry name" value="fungal_TF_MHR"/>
    <property type="match status" value="1"/>
</dbReference>
<dbReference type="Pfam" id="PF04082">
    <property type="entry name" value="Fungal_trans"/>
    <property type="match status" value="1"/>
</dbReference>
<accession>A0AAE0I6T6</accession>
<dbReference type="SMART" id="SM00066">
    <property type="entry name" value="GAL4"/>
    <property type="match status" value="1"/>
</dbReference>
<feature type="domain" description="Zn(2)-C6 fungal-type" evidence="6">
    <location>
        <begin position="21"/>
        <end position="51"/>
    </location>
</feature>
<comment type="caution">
    <text evidence="7">The sequence shown here is derived from an EMBL/GenBank/DDBJ whole genome shotgun (WGS) entry which is preliminary data.</text>
</comment>
<dbReference type="InterPro" id="IPR050815">
    <property type="entry name" value="TF_fung"/>
</dbReference>
<organism evidence="7 8">
    <name type="scientific">Cercophora scortea</name>
    <dbReference type="NCBI Taxonomy" id="314031"/>
    <lineage>
        <taxon>Eukaryota</taxon>
        <taxon>Fungi</taxon>
        <taxon>Dikarya</taxon>
        <taxon>Ascomycota</taxon>
        <taxon>Pezizomycotina</taxon>
        <taxon>Sordariomycetes</taxon>
        <taxon>Sordariomycetidae</taxon>
        <taxon>Sordariales</taxon>
        <taxon>Lasiosphaeriaceae</taxon>
        <taxon>Cercophora</taxon>
    </lineage>
</organism>
<keyword evidence="2" id="KW-0479">Metal-binding</keyword>
<keyword evidence="4" id="KW-0804">Transcription</keyword>
<dbReference type="PANTHER" id="PTHR47338">
    <property type="entry name" value="ZN(II)2CYS6 TRANSCRIPTION FACTOR (EUROFUNG)-RELATED"/>
    <property type="match status" value="1"/>
</dbReference>
<evidence type="ECO:0000256" key="1">
    <source>
        <dbReference type="ARBA" id="ARBA00004123"/>
    </source>
</evidence>
<evidence type="ECO:0000313" key="7">
    <source>
        <dbReference type="EMBL" id="KAK3319552.1"/>
    </source>
</evidence>
<evidence type="ECO:0000256" key="2">
    <source>
        <dbReference type="ARBA" id="ARBA00022723"/>
    </source>
</evidence>
<keyword evidence="5" id="KW-0539">Nucleus</keyword>
<evidence type="ECO:0000256" key="4">
    <source>
        <dbReference type="ARBA" id="ARBA00023163"/>
    </source>
</evidence>
<dbReference type="Gene3D" id="4.10.240.10">
    <property type="entry name" value="Zn(2)-C6 fungal-type DNA-binding domain"/>
    <property type="match status" value="1"/>
</dbReference>
<keyword evidence="8" id="KW-1185">Reference proteome</keyword>
<evidence type="ECO:0000256" key="3">
    <source>
        <dbReference type="ARBA" id="ARBA00023015"/>
    </source>
</evidence>
<keyword evidence="3" id="KW-0805">Transcription regulation</keyword>
<dbReference type="SMART" id="SM00906">
    <property type="entry name" value="Fungal_trans"/>
    <property type="match status" value="1"/>
</dbReference>
<dbReference type="EMBL" id="JAUEPO010000006">
    <property type="protein sequence ID" value="KAK3319552.1"/>
    <property type="molecule type" value="Genomic_DNA"/>
</dbReference>
<gene>
    <name evidence="7" type="ORF">B0T19DRAFT_478669</name>
</gene>
<dbReference type="GO" id="GO:0005634">
    <property type="term" value="C:nucleus"/>
    <property type="evidence" value="ECO:0007669"/>
    <property type="project" value="UniProtKB-SubCell"/>
</dbReference>
<evidence type="ECO:0000256" key="5">
    <source>
        <dbReference type="ARBA" id="ARBA00023242"/>
    </source>
</evidence>
<name>A0AAE0I6T6_9PEZI</name>
<comment type="subcellular location">
    <subcellularLocation>
        <location evidence="1">Nucleus</location>
    </subcellularLocation>
</comment>
<evidence type="ECO:0000313" key="8">
    <source>
        <dbReference type="Proteomes" id="UP001286456"/>
    </source>
</evidence>
<evidence type="ECO:0000259" key="6">
    <source>
        <dbReference type="PROSITE" id="PS50048"/>
    </source>
</evidence>
<dbReference type="CDD" id="cd00067">
    <property type="entry name" value="GAL4"/>
    <property type="match status" value="1"/>
</dbReference>
<proteinExistence type="predicted"/>
<dbReference type="GO" id="GO:0008270">
    <property type="term" value="F:zinc ion binding"/>
    <property type="evidence" value="ECO:0007669"/>
    <property type="project" value="InterPro"/>
</dbReference>
<dbReference type="Proteomes" id="UP001286456">
    <property type="component" value="Unassembled WGS sequence"/>
</dbReference>
<dbReference type="PROSITE" id="PS00463">
    <property type="entry name" value="ZN2_CY6_FUNGAL_1"/>
    <property type="match status" value="1"/>
</dbReference>
<dbReference type="AlphaFoldDB" id="A0AAE0I6T6"/>